<dbReference type="InterPro" id="IPR003615">
    <property type="entry name" value="HNH_nuc"/>
</dbReference>
<evidence type="ECO:0000313" key="2">
    <source>
        <dbReference type="EMBL" id="AKE39920.1"/>
    </source>
</evidence>
<dbReference type="KEGG" id="ccj:UL81_09930"/>
<dbReference type="HOGENOM" id="CLU_030406_0_0_11"/>
<organism evidence="2 3">
    <name type="scientific">Corynebacterium camporealensis</name>
    <dbReference type="NCBI Taxonomy" id="161896"/>
    <lineage>
        <taxon>Bacteria</taxon>
        <taxon>Bacillati</taxon>
        <taxon>Actinomycetota</taxon>
        <taxon>Actinomycetes</taxon>
        <taxon>Mycobacteriales</taxon>
        <taxon>Corynebacteriaceae</taxon>
        <taxon>Corynebacterium</taxon>
    </lineage>
</organism>
<dbReference type="CDD" id="cd00085">
    <property type="entry name" value="HNHc"/>
    <property type="match status" value="1"/>
</dbReference>
<dbReference type="InterPro" id="IPR003870">
    <property type="entry name" value="DUF222"/>
</dbReference>
<dbReference type="RefSeq" id="WP_046453543.1">
    <property type="nucleotide sequence ID" value="NZ_CP011311.1"/>
</dbReference>
<dbReference type="OrthoDB" id="4398180at2"/>
<evidence type="ECO:0000313" key="3">
    <source>
        <dbReference type="Proteomes" id="UP000033566"/>
    </source>
</evidence>
<gene>
    <name evidence="2" type="ORF">UL81_09930</name>
</gene>
<dbReference type="EMBL" id="CP011311">
    <property type="protein sequence ID" value="AKE39920.1"/>
    <property type="molecule type" value="Genomic_DNA"/>
</dbReference>
<dbReference type="AlphaFoldDB" id="A0A0F6QY42"/>
<reference evidence="2 3" key="1">
    <citation type="journal article" date="2015" name="Genome Announc.">
        <title>Complete Genome Sequence of Corynebacterium camporealensis DSM 44610, Isolated from the Milk of a Manchega Sheep with Subclinical Mastitis.</title>
        <authorList>
            <person name="Ruckert C."/>
            <person name="Albersmeier A."/>
            <person name="Winkler A."/>
            <person name="Tauch A."/>
        </authorList>
    </citation>
    <scope>NUCLEOTIDE SEQUENCE [LARGE SCALE GENOMIC DNA]</scope>
    <source>
        <strain evidence="2 3">DSM 44610</strain>
    </source>
</reference>
<dbReference type="Gene3D" id="1.10.30.50">
    <property type="match status" value="1"/>
</dbReference>
<feature type="region of interest" description="Disordered" evidence="1">
    <location>
        <begin position="214"/>
        <end position="236"/>
    </location>
</feature>
<feature type="region of interest" description="Disordered" evidence="1">
    <location>
        <begin position="432"/>
        <end position="474"/>
    </location>
</feature>
<dbReference type="Pfam" id="PF02720">
    <property type="entry name" value="DUF222"/>
    <property type="match status" value="1"/>
</dbReference>
<sequence>MKSQQVAALVDQLCSGLEELADIMQDPSSVSFGEVRKSFEALEKTGGHRSTIDASFAYLAQESDAGRIVHSSRAADYLVRRLGLSRKAAYDRLELGNQLFAPVAKPAEEEPVDAASADETLSEEEAKAAAEKREKAERARKEAEKQEELRRKMAKERQNELIHAIIRRELEDLNKDTDPTRSELYSEALERAKFMNPDRLRSWLRERVRRVNAKARNHDPHAATRRRKFKASRPDTDGGVHISGYIDAATAALLEQAFSPAARPGGPELAPEDDKRTMDQRMADQLAHILHQYLGQKEESGAGLGSILITATLDDLEDMTAESRFLTSTGQLLSPMDILRLGIADNDYFCCLDPESFQPLLLGKTKRGASLMQKIALLASESVCTHPGCDAAWHRCDVHHLQAWAFGGPTDLRNLTLLCRRHHTDNNDYRDFRNNMGHAERDPRTGRVGFKAPGQDIEFNDSPKAQHSPAAKLRLKKRRRECSCQEEAAAA</sequence>
<feature type="compositionally biased region" description="Basic and acidic residues" evidence="1">
    <location>
        <begin position="432"/>
        <end position="445"/>
    </location>
</feature>
<name>A0A0F6QY42_9CORY</name>
<proteinExistence type="predicted"/>
<protein>
    <submittedName>
        <fullName evidence="2">Uncharacterized protein</fullName>
    </submittedName>
</protein>
<dbReference type="STRING" id="161896.UL81_09930"/>
<evidence type="ECO:0000256" key="1">
    <source>
        <dbReference type="SAM" id="MobiDB-lite"/>
    </source>
</evidence>
<dbReference type="PATRIC" id="fig|161896.4.peg.1936"/>
<feature type="region of interest" description="Disordered" evidence="1">
    <location>
        <begin position="106"/>
        <end position="154"/>
    </location>
</feature>
<feature type="compositionally biased region" description="Basic and acidic residues" evidence="1">
    <location>
        <begin position="124"/>
        <end position="154"/>
    </location>
</feature>
<accession>A0A0F6QY42</accession>
<dbReference type="SMART" id="SM00507">
    <property type="entry name" value="HNHc"/>
    <property type="match status" value="1"/>
</dbReference>
<keyword evidence="3" id="KW-1185">Reference proteome</keyword>
<dbReference type="Proteomes" id="UP000033566">
    <property type="component" value="Chromosome"/>
</dbReference>